<accession>A0A7Y9W1P9</accession>
<reference evidence="1 2" key="1">
    <citation type="submission" date="2020-07" db="EMBL/GenBank/DDBJ databases">
        <title>Exploring microbial biodiversity for novel pathways involved in the catabolism of aromatic compounds derived from lignin.</title>
        <authorList>
            <person name="Elkins J."/>
        </authorList>
    </citation>
    <scope>NUCLEOTIDE SEQUENCE [LARGE SCALE GENOMIC DNA]</scope>
    <source>
        <strain evidence="1 2">VanB</strain>
    </source>
</reference>
<dbReference type="Proteomes" id="UP000553035">
    <property type="component" value="Unassembled WGS sequence"/>
</dbReference>
<proteinExistence type="predicted"/>
<evidence type="ECO:0000313" key="2">
    <source>
        <dbReference type="Proteomes" id="UP000553035"/>
    </source>
</evidence>
<dbReference type="RefSeq" id="WP_179695609.1">
    <property type="nucleotide sequence ID" value="NZ_JACCAT010000001.1"/>
</dbReference>
<gene>
    <name evidence="1" type="ORF">GGI52_005728</name>
</gene>
<dbReference type="AlphaFoldDB" id="A0A7Y9W1P9"/>
<name>A0A7Y9W1P9_9PSED</name>
<sequence length="205" mass="23342">MIFSIDVTECFGAIDSDNAGGVITYISILPIENPQEKFRLSLSNFVLNLIDKPVVSSINRQNSTFLKNMTEDGFLIIKHASISFESIKGYEKLLRSSNQDEGYLIHEQYGQNLSTGDRIYDISGRLFSRPDISINLAFISPKTITLEFNSSEYIYIENYLNLQKSLEKLNSKERFSQPPLTGLFDSAYSNTHTTSHFETGYRIHK</sequence>
<comment type="caution">
    <text evidence="1">The sequence shown here is derived from an EMBL/GenBank/DDBJ whole genome shotgun (WGS) entry which is preliminary data.</text>
</comment>
<protein>
    <submittedName>
        <fullName evidence="1">Uncharacterized protein</fullName>
    </submittedName>
</protein>
<dbReference type="EMBL" id="JACCAT010000001">
    <property type="protein sequence ID" value="NYH12685.1"/>
    <property type="molecule type" value="Genomic_DNA"/>
</dbReference>
<organism evidence="1 2">
    <name type="scientific">Pseudomonas moraviensis</name>
    <dbReference type="NCBI Taxonomy" id="321662"/>
    <lineage>
        <taxon>Bacteria</taxon>
        <taxon>Pseudomonadati</taxon>
        <taxon>Pseudomonadota</taxon>
        <taxon>Gammaproteobacteria</taxon>
        <taxon>Pseudomonadales</taxon>
        <taxon>Pseudomonadaceae</taxon>
        <taxon>Pseudomonas</taxon>
    </lineage>
</organism>
<evidence type="ECO:0000313" key="1">
    <source>
        <dbReference type="EMBL" id="NYH12685.1"/>
    </source>
</evidence>